<dbReference type="Proteomes" id="UP000006727">
    <property type="component" value="Chromosome 3"/>
</dbReference>
<reference evidence="2 4" key="2">
    <citation type="journal article" date="2018" name="Plant J.">
        <title>The Physcomitrella patens chromosome-scale assembly reveals moss genome structure and evolution.</title>
        <authorList>
            <person name="Lang D."/>
            <person name="Ullrich K.K."/>
            <person name="Murat F."/>
            <person name="Fuchs J."/>
            <person name="Jenkins J."/>
            <person name="Haas F.B."/>
            <person name="Piednoel M."/>
            <person name="Gundlach H."/>
            <person name="Van Bel M."/>
            <person name="Meyberg R."/>
            <person name="Vives C."/>
            <person name="Morata J."/>
            <person name="Symeonidi A."/>
            <person name="Hiss M."/>
            <person name="Muchero W."/>
            <person name="Kamisugi Y."/>
            <person name="Saleh O."/>
            <person name="Blanc G."/>
            <person name="Decker E.L."/>
            <person name="van Gessel N."/>
            <person name="Grimwood J."/>
            <person name="Hayes R.D."/>
            <person name="Graham S.W."/>
            <person name="Gunter L.E."/>
            <person name="McDaniel S.F."/>
            <person name="Hoernstein S.N.W."/>
            <person name="Larsson A."/>
            <person name="Li F.W."/>
            <person name="Perroud P.F."/>
            <person name="Phillips J."/>
            <person name="Ranjan P."/>
            <person name="Rokshar D.S."/>
            <person name="Rothfels C.J."/>
            <person name="Schneider L."/>
            <person name="Shu S."/>
            <person name="Stevenson D.W."/>
            <person name="Thummler F."/>
            <person name="Tillich M."/>
            <person name="Villarreal Aguilar J.C."/>
            <person name="Widiez T."/>
            <person name="Wong G.K."/>
            <person name="Wymore A."/>
            <person name="Zhang Y."/>
            <person name="Zimmer A.D."/>
            <person name="Quatrano R.S."/>
            <person name="Mayer K.F.X."/>
            <person name="Goodstein D."/>
            <person name="Casacuberta J.M."/>
            <person name="Vandepoele K."/>
            <person name="Reski R."/>
            <person name="Cuming A.C."/>
            <person name="Tuskan G.A."/>
            <person name="Maumus F."/>
            <person name="Salse J."/>
            <person name="Schmutz J."/>
            <person name="Rensing S.A."/>
        </authorList>
    </citation>
    <scope>NUCLEOTIDE SEQUENCE [LARGE SCALE GENOMIC DNA]</scope>
    <source>
        <strain evidence="3 4">cv. Gransden 2004</strain>
    </source>
</reference>
<feature type="region of interest" description="Disordered" evidence="1">
    <location>
        <begin position="22"/>
        <end position="58"/>
    </location>
</feature>
<reference evidence="2 4" key="1">
    <citation type="journal article" date="2008" name="Science">
        <title>The Physcomitrella genome reveals evolutionary insights into the conquest of land by plants.</title>
        <authorList>
            <person name="Rensing S."/>
            <person name="Lang D."/>
            <person name="Zimmer A."/>
            <person name="Terry A."/>
            <person name="Salamov A."/>
            <person name="Shapiro H."/>
            <person name="Nishiyama T."/>
            <person name="Perroud P.-F."/>
            <person name="Lindquist E."/>
            <person name="Kamisugi Y."/>
            <person name="Tanahashi T."/>
            <person name="Sakakibara K."/>
            <person name="Fujita T."/>
            <person name="Oishi K."/>
            <person name="Shin-I T."/>
            <person name="Kuroki Y."/>
            <person name="Toyoda A."/>
            <person name="Suzuki Y."/>
            <person name="Hashimoto A."/>
            <person name="Yamaguchi K."/>
            <person name="Sugano A."/>
            <person name="Kohara Y."/>
            <person name="Fujiyama A."/>
            <person name="Anterola A."/>
            <person name="Aoki S."/>
            <person name="Ashton N."/>
            <person name="Barbazuk W.B."/>
            <person name="Barker E."/>
            <person name="Bennetzen J."/>
            <person name="Bezanilla M."/>
            <person name="Blankenship R."/>
            <person name="Cho S.H."/>
            <person name="Dutcher S."/>
            <person name="Estelle M."/>
            <person name="Fawcett J.A."/>
            <person name="Gundlach H."/>
            <person name="Hanada K."/>
            <person name="Heyl A."/>
            <person name="Hicks K.A."/>
            <person name="Hugh J."/>
            <person name="Lohr M."/>
            <person name="Mayer K."/>
            <person name="Melkozernov A."/>
            <person name="Murata T."/>
            <person name="Nelson D."/>
            <person name="Pils B."/>
            <person name="Prigge M."/>
            <person name="Reiss B."/>
            <person name="Renner T."/>
            <person name="Rombauts S."/>
            <person name="Rushton P."/>
            <person name="Sanderfoot A."/>
            <person name="Schween G."/>
            <person name="Shiu S.-H."/>
            <person name="Stueber K."/>
            <person name="Theodoulou F.L."/>
            <person name="Tu H."/>
            <person name="Van de Peer Y."/>
            <person name="Verrier P.J."/>
            <person name="Waters E."/>
            <person name="Wood A."/>
            <person name="Yang L."/>
            <person name="Cove D."/>
            <person name="Cuming A."/>
            <person name="Hasebe M."/>
            <person name="Lucas S."/>
            <person name="Mishler D.B."/>
            <person name="Reski R."/>
            <person name="Grigoriev I."/>
            <person name="Quatrano R.S."/>
            <person name="Boore J.L."/>
        </authorList>
    </citation>
    <scope>NUCLEOTIDE SEQUENCE [LARGE SCALE GENOMIC DNA]</scope>
    <source>
        <strain evidence="3 4">cv. Gransden 2004</strain>
    </source>
</reference>
<dbReference type="InParanoid" id="A0A2K1KU73"/>
<dbReference type="Gramene" id="Pp3c3_11570V3.2">
    <property type="protein sequence ID" value="PAC:32941259.CDS.1"/>
    <property type="gene ID" value="Pp3c3_11570"/>
</dbReference>
<dbReference type="EMBL" id="ABEU02000003">
    <property type="protein sequence ID" value="PNR57300.1"/>
    <property type="molecule type" value="Genomic_DNA"/>
</dbReference>
<reference evidence="3" key="3">
    <citation type="submission" date="2020-12" db="UniProtKB">
        <authorList>
            <consortium name="EnsemblPlants"/>
        </authorList>
    </citation>
    <scope>IDENTIFICATION</scope>
</reference>
<accession>A0A2K1KU73</accession>
<dbReference type="Gramene" id="Pp3c3_11570V3.1">
    <property type="protein sequence ID" value="PAC:32941258.CDS.1"/>
    <property type="gene ID" value="Pp3c3_11570"/>
</dbReference>
<evidence type="ECO:0000313" key="2">
    <source>
        <dbReference type="EMBL" id="PNR57300.1"/>
    </source>
</evidence>
<gene>
    <name evidence="2" type="ORF">PHYPA_004294</name>
</gene>
<protein>
    <submittedName>
        <fullName evidence="2 3">Uncharacterized protein</fullName>
    </submittedName>
</protein>
<evidence type="ECO:0000313" key="4">
    <source>
        <dbReference type="Proteomes" id="UP000006727"/>
    </source>
</evidence>
<organism evidence="2">
    <name type="scientific">Physcomitrium patens</name>
    <name type="common">Spreading-leaved earth moss</name>
    <name type="synonym">Physcomitrella patens</name>
    <dbReference type="NCBI Taxonomy" id="3218"/>
    <lineage>
        <taxon>Eukaryota</taxon>
        <taxon>Viridiplantae</taxon>
        <taxon>Streptophyta</taxon>
        <taxon>Embryophyta</taxon>
        <taxon>Bryophyta</taxon>
        <taxon>Bryophytina</taxon>
        <taxon>Bryopsida</taxon>
        <taxon>Funariidae</taxon>
        <taxon>Funariales</taxon>
        <taxon>Funariaceae</taxon>
        <taxon>Physcomitrium</taxon>
    </lineage>
</organism>
<dbReference type="EnsemblPlants" id="Pp3c3_11570V3.1">
    <property type="protein sequence ID" value="PAC:32941258.CDS.1"/>
    <property type="gene ID" value="Pp3c3_11570"/>
</dbReference>
<feature type="compositionally biased region" description="Low complexity" evidence="1">
    <location>
        <begin position="45"/>
        <end position="58"/>
    </location>
</feature>
<dbReference type="AlphaFoldDB" id="A0A2K1KU73"/>
<evidence type="ECO:0000256" key="1">
    <source>
        <dbReference type="SAM" id="MobiDB-lite"/>
    </source>
</evidence>
<proteinExistence type="predicted"/>
<keyword evidence="4" id="KW-1185">Reference proteome</keyword>
<sequence length="58" mass="6104">MARLFWYSVPTPNSQLQDIITPPHFHLSGGGRPPIGTDSIHDGAGSRASTSSASPESL</sequence>
<evidence type="ECO:0000313" key="3">
    <source>
        <dbReference type="EnsemblPlants" id="PAC:32941258.CDS.1"/>
    </source>
</evidence>
<dbReference type="EnsemblPlants" id="Pp3c3_11570V3.2">
    <property type="protein sequence ID" value="PAC:32941259.CDS.1"/>
    <property type="gene ID" value="Pp3c3_11570"/>
</dbReference>
<name>A0A2K1KU73_PHYPA</name>